<dbReference type="Pfam" id="PF16998">
    <property type="entry name" value="17kDa_Anti_2"/>
    <property type="match status" value="1"/>
</dbReference>
<comment type="caution">
    <text evidence="2">The sequence shown here is derived from an EMBL/GenBank/DDBJ whole genome shotgun (WGS) entry which is preliminary data.</text>
</comment>
<accession>A0A226X9M3</accession>
<name>A0A226X9M3_CABSO</name>
<reference evidence="3" key="1">
    <citation type="submission" date="2017-01" db="EMBL/GenBank/DDBJ databases">
        <title>Genome Analysis of Deinococcus marmoris KOPRI26562.</title>
        <authorList>
            <person name="Kim J.H."/>
            <person name="Oh H.-M."/>
        </authorList>
    </citation>
    <scope>NUCLEOTIDE SEQUENCE [LARGE SCALE GENOMIC DNA]</scope>
    <source>
        <strain evidence="3">PAMC 26633</strain>
    </source>
</reference>
<protein>
    <submittedName>
        <fullName evidence="2">Surface antigen</fullName>
    </submittedName>
</protein>
<dbReference type="Proteomes" id="UP000214720">
    <property type="component" value="Unassembled WGS sequence"/>
</dbReference>
<evidence type="ECO:0000259" key="1">
    <source>
        <dbReference type="Pfam" id="PF16998"/>
    </source>
</evidence>
<dbReference type="EMBL" id="MTHB01000023">
    <property type="protein sequence ID" value="OXC80176.1"/>
    <property type="molecule type" value="Genomic_DNA"/>
</dbReference>
<gene>
    <name evidence="2" type="ORF">BSU04_02865</name>
</gene>
<dbReference type="AlphaFoldDB" id="A0A226X9M3"/>
<sequence length="174" mass="18589">MAMVANNAVIPILPRSCCGLADIAKIQYLNINTNKGECFMSYPSFALKRVSVQLAVKLIASCVVLAGGAAHAANLGFLNNTPITYMKQRDLQVLNNAAHSALDTKQDGESLDWNNEGAGNSVAINGTITPSDTKKDGDRTCRKLTIVARAKGQTQTWAPTVCKPDGGKWALLKQ</sequence>
<dbReference type="eggNOG" id="COG4520">
    <property type="taxonomic scope" value="Bacteria"/>
</dbReference>
<evidence type="ECO:0000313" key="2">
    <source>
        <dbReference type="EMBL" id="OXC80176.1"/>
    </source>
</evidence>
<proteinExistence type="predicted"/>
<evidence type="ECO:0000313" key="3">
    <source>
        <dbReference type="Proteomes" id="UP000214720"/>
    </source>
</evidence>
<feature type="domain" description="Surface antigen" evidence="1">
    <location>
        <begin position="72"/>
        <end position="171"/>
    </location>
</feature>
<organism evidence="2 3">
    <name type="scientific">Caballeronia sordidicola</name>
    <name type="common">Burkholderia sordidicola</name>
    <dbReference type="NCBI Taxonomy" id="196367"/>
    <lineage>
        <taxon>Bacteria</taxon>
        <taxon>Pseudomonadati</taxon>
        <taxon>Pseudomonadota</taxon>
        <taxon>Betaproteobacteria</taxon>
        <taxon>Burkholderiales</taxon>
        <taxon>Burkholderiaceae</taxon>
        <taxon>Caballeronia</taxon>
    </lineage>
</organism>
<dbReference type="InterPro" id="IPR032635">
    <property type="entry name" value="Anti_2"/>
</dbReference>